<organism evidence="1 2">
    <name type="scientific">Dermacentor silvarum</name>
    <name type="common">Tick</name>
    <dbReference type="NCBI Taxonomy" id="543639"/>
    <lineage>
        <taxon>Eukaryota</taxon>
        <taxon>Metazoa</taxon>
        <taxon>Ecdysozoa</taxon>
        <taxon>Arthropoda</taxon>
        <taxon>Chelicerata</taxon>
        <taxon>Arachnida</taxon>
        <taxon>Acari</taxon>
        <taxon>Parasitiformes</taxon>
        <taxon>Ixodida</taxon>
        <taxon>Ixodoidea</taxon>
        <taxon>Ixodidae</taxon>
        <taxon>Rhipicephalinae</taxon>
        <taxon>Dermacentor</taxon>
    </lineage>
</organism>
<proteinExistence type="predicted"/>
<dbReference type="Proteomes" id="UP000821865">
    <property type="component" value="Chromosome 6"/>
</dbReference>
<reference evidence="1" key="1">
    <citation type="submission" date="2020-05" db="EMBL/GenBank/DDBJ databases">
        <title>Large-scale comparative analyses of tick genomes elucidate their genetic diversity and vector capacities.</title>
        <authorList>
            <person name="Jia N."/>
            <person name="Wang J."/>
            <person name="Shi W."/>
            <person name="Du L."/>
            <person name="Sun Y."/>
            <person name="Zhan W."/>
            <person name="Jiang J."/>
            <person name="Wang Q."/>
            <person name="Zhang B."/>
            <person name="Ji P."/>
            <person name="Sakyi L.B."/>
            <person name="Cui X."/>
            <person name="Yuan T."/>
            <person name="Jiang B."/>
            <person name="Yang W."/>
            <person name="Lam T.T.-Y."/>
            <person name="Chang Q."/>
            <person name="Ding S."/>
            <person name="Wang X."/>
            <person name="Zhu J."/>
            <person name="Ruan X."/>
            <person name="Zhao L."/>
            <person name="Wei J."/>
            <person name="Que T."/>
            <person name="Du C."/>
            <person name="Cheng J."/>
            <person name="Dai P."/>
            <person name="Han X."/>
            <person name="Huang E."/>
            <person name="Gao Y."/>
            <person name="Liu J."/>
            <person name="Shao H."/>
            <person name="Ye R."/>
            <person name="Li L."/>
            <person name="Wei W."/>
            <person name="Wang X."/>
            <person name="Wang C."/>
            <person name="Yang T."/>
            <person name="Huo Q."/>
            <person name="Li W."/>
            <person name="Guo W."/>
            <person name="Chen H."/>
            <person name="Zhou L."/>
            <person name="Ni X."/>
            <person name="Tian J."/>
            <person name="Zhou Y."/>
            <person name="Sheng Y."/>
            <person name="Liu T."/>
            <person name="Pan Y."/>
            <person name="Xia L."/>
            <person name="Li J."/>
            <person name="Zhao F."/>
            <person name="Cao W."/>
        </authorList>
    </citation>
    <scope>NUCLEOTIDE SEQUENCE</scope>
    <source>
        <strain evidence="1">Dsil-2018</strain>
    </source>
</reference>
<gene>
    <name evidence="1" type="ORF">HPB49_023270</name>
</gene>
<evidence type="ECO:0000313" key="2">
    <source>
        <dbReference type="Proteomes" id="UP000821865"/>
    </source>
</evidence>
<accession>A0ACB8CMX7</accession>
<comment type="caution">
    <text evidence="1">The sequence shown here is derived from an EMBL/GenBank/DDBJ whole genome shotgun (WGS) entry which is preliminary data.</text>
</comment>
<keyword evidence="2" id="KW-1185">Reference proteome</keyword>
<dbReference type="EMBL" id="CM023475">
    <property type="protein sequence ID" value="KAH7946333.1"/>
    <property type="molecule type" value="Genomic_DNA"/>
</dbReference>
<evidence type="ECO:0000313" key="1">
    <source>
        <dbReference type="EMBL" id="KAH7946333.1"/>
    </source>
</evidence>
<name>A0ACB8CMX7_DERSI</name>
<protein>
    <submittedName>
        <fullName evidence="1">Uncharacterized protein</fullName>
    </submittedName>
</protein>
<sequence>MHARSLVESPRFGRGVDERRHLQMDARILYRDHHALGVGVFIISGTVYNLAFFDKYRGTTMSLIYIAWSAAGMDALSLLYRLCAAYPLKVELLLTRALLMQAVPLGMLLRNPSPVKLGRFAARRPVATTTASANTISKKQLPLQYQRSPRHDRCSDSSRTG</sequence>